<keyword evidence="1" id="KW-0472">Membrane</keyword>
<feature type="transmembrane region" description="Helical" evidence="1">
    <location>
        <begin position="20"/>
        <end position="40"/>
    </location>
</feature>
<keyword evidence="3" id="KW-1185">Reference proteome</keyword>
<evidence type="ECO:0000313" key="3">
    <source>
        <dbReference type="Proteomes" id="UP000006875"/>
    </source>
</evidence>
<dbReference type="KEGG" id="ipo:Ilyop_2400"/>
<evidence type="ECO:0000313" key="2">
    <source>
        <dbReference type="EMBL" id="ADO84159.1"/>
    </source>
</evidence>
<keyword evidence="1" id="KW-0812">Transmembrane</keyword>
<reference evidence="2 3" key="1">
    <citation type="journal article" date="2010" name="Stand. Genomic Sci.">
        <title>Complete genome sequence of Ilyobacter polytropus type strain (CuHbu1).</title>
        <authorList>
            <person name="Sikorski J."/>
            <person name="Chertkov O."/>
            <person name="Lapidus A."/>
            <person name="Nolan M."/>
            <person name="Lucas S."/>
            <person name="Del Rio T.G."/>
            <person name="Tice H."/>
            <person name="Cheng J.F."/>
            <person name="Tapia R."/>
            <person name="Han C."/>
            <person name="Goodwin L."/>
            <person name="Pitluck S."/>
            <person name="Liolios K."/>
            <person name="Ivanova N."/>
            <person name="Mavromatis K."/>
            <person name="Mikhailova N."/>
            <person name="Pati A."/>
            <person name="Chen A."/>
            <person name="Palaniappan K."/>
            <person name="Land M."/>
            <person name="Hauser L."/>
            <person name="Chang Y.J."/>
            <person name="Jeffries C.D."/>
            <person name="Brambilla E."/>
            <person name="Yasawong M."/>
            <person name="Rohde M."/>
            <person name="Pukall R."/>
            <person name="Spring S."/>
            <person name="Goker M."/>
            <person name="Woyke T."/>
            <person name="Bristow J."/>
            <person name="Eisen J.A."/>
            <person name="Markowitz V."/>
            <person name="Hugenholtz P."/>
            <person name="Kyrpides N.C."/>
            <person name="Klenk H.P."/>
        </authorList>
    </citation>
    <scope>NUCLEOTIDE SEQUENCE [LARGE SCALE GENOMIC DNA]</scope>
    <source>
        <strain evidence="3">ATCC 51220 / DSM 2926 / LMG 16218 / CuHBu1</strain>
        <plasmid evidence="3">pILYOP01</plasmid>
    </source>
</reference>
<protein>
    <submittedName>
        <fullName evidence="2">Uncharacterized protein</fullName>
    </submittedName>
</protein>
<keyword evidence="2" id="KW-0614">Plasmid</keyword>
<dbReference type="SUPFAM" id="SSF103190">
    <property type="entry name" value="Sensory domain-like"/>
    <property type="match status" value="1"/>
</dbReference>
<organism evidence="2 3">
    <name type="scientific">Ilyobacter polytropus (strain ATCC 51220 / DSM 2926 / LMG 16218 / CuHBu1)</name>
    <dbReference type="NCBI Taxonomy" id="572544"/>
    <lineage>
        <taxon>Bacteria</taxon>
        <taxon>Fusobacteriati</taxon>
        <taxon>Fusobacteriota</taxon>
        <taxon>Fusobacteriia</taxon>
        <taxon>Fusobacteriales</taxon>
        <taxon>Fusobacteriaceae</taxon>
        <taxon>Ilyobacter</taxon>
    </lineage>
</organism>
<dbReference type="InterPro" id="IPR029151">
    <property type="entry name" value="Sensor-like_sf"/>
</dbReference>
<dbReference type="RefSeq" id="WP_013388818.1">
    <property type="nucleotide sequence ID" value="NC_014633.1"/>
</dbReference>
<proteinExistence type="predicted"/>
<keyword evidence="1" id="KW-1133">Transmembrane helix</keyword>
<dbReference type="EMBL" id="CP002282">
    <property type="protein sequence ID" value="ADO84159.1"/>
    <property type="molecule type" value="Genomic_DNA"/>
</dbReference>
<dbReference type="HOGENOM" id="CLU_1560864_0_0_0"/>
<sequence length="171" mass="20295">MKSKKQKSKKILREISKQIVIISLPILIISSLLLGSIYRYEIKRSTSNLIGNLSGKTDVFEDTVQYLFEETFRDIYIIKNSNEFQNYVKNQNFENKLEVQHLFERYMLNKEDYLQVRFINPKGDEVIRVERETDSGIIVNIADDELQSKKKALLFWKYNEYRGIGYICFKS</sequence>
<name>E3HDH3_ILYPC</name>
<dbReference type="Proteomes" id="UP000006875">
    <property type="component" value="Plasmid pILYOP01"/>
</dbReference>
<dbReference type="Gene3D" id="3.30.450.20">
    <property type="entry name" value="PAS domain"/>
    <property type="match status" value="1"/>
</dbReference>
<evidence type="ECO:0000256" key="1">
    <source>
        <dbReference type="SAM" id="Phobius"/>
    </source>
</evidence>
<accession>E3HDH3</accession>
<dbReference type="AlphaFoldDB" id="E3HDH3"/>
<gene>
    <name evidence="2" type="ordered locus">Ilyop_2400</name>
</gene>
<geneLocation type="plasmid" evidence="2 3">
    <name>pILYOP01</name>
</geneLocation>